<dbReference type="Pfam" id="PF08346">
    <property type="entry name" value="AntA"/>
    <property type="match status" value="1"/>
</dbReference>
<proteinExistence type="predicted"/>
<dbReference type="InterPro" id="IPR013557">
    <property type="entry name" value="AntA/B_antirep"/>
</dbReference>
<keyword evidence="3" id="KW-1185">Reference proteome</keyword>
<reference evidence="2 3" key="1">
    <citation type="journal article" date="2012" name="J. Bacteriol.">
        <title>Genome Sequence of Fibrella aestuarina BUZ 2T, a Filamentous Marine Bacterium.</title>
        <authorList>
            <person name="Filippini M."/>
            <person name="Qi W."/>
            <person name="Blom J."/>
            <person name="Goesmann A."/>
            <person name="Smits T.H."/>
            <person name="Bagheri H.C."/>
        </authorList>
    </citation>
    <scope>NUCLEOTIDE SEQUENCE [LARGE SCALE GENOMIC DNA]</scope>
    <source>
        <strain evidence="3">BUZ 2T</strain>
    </source>
</reference>
<dbReference type="PANTHER" id="PTHR36180">
    <property type="entry name" value="DNA-BINDING PROTEIN-RELATED-RELATED"/>
    <property type="match status" value="1"/>
</dbReference>
<dbReference type="STRING" id="1166018.FAES_3949"/>
<dbReference type="OrthoDB" id="9812611at2"/>
<name>I0KCU9_9BACT</name>
<accession>I0KCU9</accession>
<evidence type="ECO:0000259" key="1">
    <source>
        <dbReference type="Pfam" id="PF08346"/>
    </source>
</evidence>
<dbReference type="HOGENOM" id="CLU_1101590_0_0_10"/>
<protein>
    <recommendedName>
        <fullName evidence="1">AntA/AntB antirepressor domain-containing protein</fullName>
    </recommendedName>
</protein>
<dbReference type="eggNOG" id="COG3561">
    <property type="taxonomic scope" value="Bacteria"/>
</dbReference>
<sequence length="267" mass="30317">MEALIQITTNAQGASVVSARELHAFLSVKSKFADWFKNRVDKYELVEGQDYVRVSKILDTLGGAQESVDYALTLDCAKELAMVQNNQQGKRARLYFIEAEKQLRQVATTPSLPSATEQLLIQLVQQQTQVSQQQAAISQHQQEQLTQLRADVAALMNGQSKHRRRSSGYPPPSVPALFGTPRQPPYNHPRQLRGAITQIVEQYSVRVNCDTSETYRYLYRQMMPTYGIDVYHLHKQAGQSYLEAIEQYGLLEKLYSIAYATLARLDF</sequence>
<dbReference type="KEGG" id="fae:FAES_3949"/>
<gene>
    <name evidence="2" type="ORF">FAES_3949</name>
</gene>
<dbReference type="RefSeq" id="WP_015333051.1">
    <property type="nucleotide sequence ID" value="NC_020054.1"/>
</dbReference>
<dbReference type="PANTHER" id="PTHR36180:SF1">
    <property type="entry name" value="ANTA_ANTB ANTIREPRESSOR DOMAIN-CONTAINING PROTEIN"/>
    <property type="match status" value="1"/>
</dbReference>
<dbReference type="PATRIC" id="fig|1166018.3.peg.896"/>
<dbReference type="Proteomes" id="UP000011058">
    <property type="component" value="Chromosome"/>
</dbReference>
<evidence type="ECO:0000313" key="3">
    <source>
        <dbReference type="Proteomes" id="UP000011058"/>
    </source>
</evidence>
<evidence type="ECO:0000313" key="2">
    <source>
        <dbReference type="EMBL" id="CCH01952.1"/>
    </source>
</evidence>
<dbReference type="EMBL" id="HE796683">
    <property type="protein sequence ID" value="CCH01952.1"/>
    <property type="molecule type" value="Genomic_DNA"/>
</dbReference>
<dbReference type="AlphaFoldDB" id="I0KCU9"/>
<organism evidence="2 3">
    <name type="scientific">Fibrella aestuarina BUZ 2</name>
    <dbReference type="NCBI Taxonomy" id="1166018"/>
    <lineage>
        <taxon>Bacteria</taxon>
        <taxon>Pseudomonadati</taxon>
        <taxon>Bacteroidota</taxon>
        <taxon>Cytophagia</taxon>
        <taxon>Cytophagales</taxon>
        <taxon>Spirosomataceae</taxon>
        <taxon>Fibrella</taxon>
    </lineage>
</organism>
<feature type="domain" description="AntA/AntB antirepressor" evidence="1">
    <location>
        <begin position="17"/>
        <end position="86"/>
    </location>
</feature>